<dbReference type="Proteomes" id="UP001369815">
    <property type="component" value="Unassembled WGS sequence"/>
</dbReference>
<evidence type="ECO:0000313" key="3">
    <source>
        <dbReference type="EMBL" id="KAK6952036.1"/>
    </source>
</evidence>
<dbReference type="InterPro" id="IPR021514">
    <property type="entry name" value="DUF3176"/>
</dbReference>
<dbReference type="PANTHER" id="PTHR35394">
    <property type="entry name" value="DUF3176 DOMAIN-CONTAINING PROTEIN"/>
    <property type="match status" value="1"/>
</dbReference>
<proteinExistence type="predicted"/>
<sequence length="657" mass="73081">MLLQPPNNETRMYAPVHHGQSTDDGIPSPRSSLTIGNDAGNPRVSADVSLPTLSEQTIRSRRYSSQVEDVRASISYSQSTDQSFQQPGDSERTVKDEKVTTESKAERLSKTASWWWWWEIGGSILSLISISLIIPVLKKVDDQPIEIWQYSIRPNSMVAILTTIARTAMMIPIASCLSQLKWGHFQQRANPLHHLQLYDDASRGPWGCFLLLLTGRLKAFTAWALALVTLVALAIEPTAQQMLEQQNRQALLTNVTAQIGRASNYTSKDIWSGSIQGYGGPRDPNPDLLKLQTTIANGAVGAVQEVNFYCPEPATRCTWGQFDTLAVCANYKDVTDIVRKSCESDENKYLCTFNFPQGDSIEMIWPKNRNGGSSLFNTSLTWNNVGGVIEGVLNGVNNTDPFGLTPLMDTKAFTITLDFCVRSYHSVVATPAGIQAANYTTQRLLSYNWSQEDAGNPALLFKYDTLHTESSSELFNISVSLQKGLFQYVNKLFTCDLTSPLTTSAASADFSFGEFMYHTNLTNFTQNIEDTLTNQIRSASPGDNRDALTQPGQAFYQETYWHVHWPWIILPVAEVLITAALLCVSIVLTRNQPLLKSSPLALLFHPLDGYEGDEPVHCMRESIGKLEKLAKGVNVEFREDEHGLLKFFPVEDRVPAG</sequence>
<dbReference type="Pfam" id="PF11374">
    <property type="entry name" value="DUF3176"/>
    <property type="match status" value="1"/>
</dbReference>
<keyword evidence="4" id="KW-1185">Reference proteome</keyword>
<feature type="region of interest" description="Disordered" evidence="1">
    <location>
        <begin position="76"/>
        <end position="98"/>
    </location>
</feature>
<dbReference type="EMBL" id="JBANMG010000006">
    <property type="protein sequence ID" value="KAK6952036.1"/>
    <property type="molecule type" value="Genomic_DNA"/>
</dbReference>
<keyword evidence="2" id="KW-0472">Membrane</keyword>
<evidence type="ECO:0000256" key="1">
    <source>
        <dbReference type="SAM" id="MobiDB-lite"/>
    </source>
</evidence>
<comment type="caution">
    <text evidence="3">The sequence shown here is derived from an EMBL/GenBank/DDBJ whole genome shotgun (WGS) entry which is preliminary data.</text>
</comment>
<dbReference type="AlphaFoldDB" id="A0AAX6MHW2"/>
<gene>
    <name evidence="3" type="ORF">Daesc_006564</name>
</gene>
<reference evidence="3 4" key="1">
    <citation type="journal article" date="2024" name="Front Chem Biol">
        <title>Unveiling the potential of Daldinia eschscholtzii MFLUCC 19-0629 through bioactivity and bioinformatics studies for enhanced sustainable agriculture production.</title>
        <authorList>
            <person name="Brooks S."/>
            <person name="Weaver J.A."/>
            <person name="Klomchit A."/>
            <person name="Alharthi S.A."/>
            <person name="Onlamun T."/>
            <person name="Nurani R."/>
            <person name="Vong T.K."/>
            <person name="Alberti F."/>
            <person name="Greco C."/>
        </authorList>
    </citation>
    <scope>NUCLEOTIDE SEQUENCE [LARGE SCALE GENOMIC DNA]</scope>
    <source>
        <strain evidence="3">MFLUCC 19-0629</strain>
    </source>
</reference>
<keyword evidence="2" id="KW-0812">Transmembrane</keyword>
<dbReference type="PANTHER" id="PTHR35394:SF5">
    <property type="entry name" value="DUF3176 DOMAIN-CONTAINING PROTEIN"/>
    <property type="match status" value="1"/>
</dbReference>
<evidence type="ECO:0000313" key="4">
    <source>
        <dbReference type="Proteomes" id="UP001369815"/>
    </source>
</evidence>
<accession>A0AAX6MHW2</accession>
<feature type="compositionally biased region" description="Basic and acidic residues" evidence="1">
    <location>
        <begin position="89"/>
        <end position="98"/>
    </location>
</feature>
<organism evidence="3 4">
    <name type="scientific">Daldinia eschscholtzii</name>
    <dbReference type="NCBI Taxonomy" id="292717"/>
    <lineage>
        <taxon>Eukaryota</taxon>
        <taxon>Fungi</taxon>
        <taxon>Dikarya</taxon>
        <taxon>Ascomycota</taxon>
        <taxon>Pezizomycotina</taxon>
        <taxon>Sordariomycetes</taxon>
        <taxon>Xylariomycetidae</taxon>
        <taxon>Xylariales</taxon>
        <taxon>Hypoxylaceae</taxon>
        <taxon>Daldinia</taxon>
    </lineage>
</organism>
<feature type="region of interest" description="Disordered" evidence="1">
    <location>
        <begin position="1"/>
        <end position="46"/>
    </location>
</feature>
<feature type="transmembrane region" description="Helical" evidence="2">
    <location>
        <begin position="565"/>
        <end position="588"/>
    </location>
</feature>
<protein>
    <submittedName>
        <fullName evidence="3">Uncharacterized protein</fullName>
    </submittedName>
</protein>
<name>A0AAX6MHW2_9PEZI</name>
<evidence type="ECO:0000256" key="2">
    <source>
        <dbReference type="SAM" id="Phobius"/>
    </source>
</evidence>
<feature type="compositionally biased region" description="Polar residues" evidence="1">
    <location>
        <begin position="76"/>
        <end position="88"/>
    </location>
</feature>
<feature type="compositionally biased region" description="Polar residues" evidence="1">
    <location>
        <begin position="1"/>
        <end position="10"/>
    </location>
</feature>
<keyword evidence="2" id="KW-1133">Transmembrane helix</keyword>